<protein>
    <submittedName>
        <fullName evidence="2">Class I SAM-dependent methyltransferase</fullName>
    </submittedName>
</protein>
<dbReference type="CDD" id="cd02440">
    <property type="entry name" value="AdoMet_MTases"/>
    <property type="match status" value="1"/>
</dbReference>
<gene>
    <name evidence="2" type="ORF">DNL40_09050</name>
</gene>
<sequence>MSAVTPSDAVERLIERWDEQQAAYITHREQRFAVMLDVIAHLCTTTDTFAADGTGLTVLDLACGPGSLSGRVLDRFPGARVVGLDYDPVLLTLARRWLGDRHGDRFTGLDADLATKGWETALPPGPVHVAVSSTALHWLEPAQLVDVYMALGDLLPSDGVLMNADHLRYDTHTQPFMTQVAAADDARTQRTAHGQGVPTWDEWWAEATQLPELAHHLPERERRFADRPPTPHAPLELHLDALRTGGFRETGTVWRYYDDVVVLARR</sequence>
<dbReference type="AlphaFoldDB" id="A0A2W5WZ36"/>
<keyword evidence="2" id="KW-0489">Methyltransferase</keyword>
<keyword evidence="2" id="KW-0808">Transferase</keyword>
<dbReference type="InterPro" id="IPR041698">
    <property type="entry name" value="Methyltransf_25"/>
</dbReference>
<dbReference type="Gene3D" id="3.40.50.150">
    <property type="entry name" value="Vaccinia Virus protein VP39"/>
    <property type="match status" value="1"/>
</dbReference>
<reference evidence="2 3" key="1">
    <citation type="submission" date="2018-06" db="EMBL/GenBank/DDBJ databases">
        <title>Whole genome sequencing of a novel hydrocarbon degrading bacterial strain, PW21 isolated from oil contaminated produced water sample.</title>
        <authorList>
            <person name="Nagkirti P."/>
            <person name="Shaikh A."/>
            <person name="Gowdaman V."/>
            <person name="Engineer A.E."/>
            <person name="Dagar S."/>
            <person name="Dhakephalkar P.K."/>
        </authorList>
    </citation>
    <scope>NUCLEOTIDE SEQUENCE [LARGE SCALE GENOMIC DNA]</scope>
    <source>
        <strain evidence="2 3">PW21</strain>
    </source>
</reference>
<accession>A0A2W5WZ36</accession>
<dbReference type="Pfam" id="PF13649">
    <property type="entry name" value="Methyltransf_25"/>
    <property type="match status" value="1"/>
</dbReference>
<keyword evidence="3" id="KW-1185">Reference proteome</keyword>
<dbReference type="RefSeq" id="WP_111250928.1">
    <property type="nucleotide sequence ID" value="NZ_QKWH01000005.1"/>
</dbReference>
<dbReference type="EMBL" id="QKWH01000005">
    <property type="protein sequence ID" value="PZR53135.1"/>
    <property type="molecule type" value="Genomic_DNA"/>
</dbReference>
<name>A0A2W5WZ36_9MICO</name>
<dbReference type="InterPro" id="IPR029063">
    <property type="entry name" value="SAM-dependent_MTases_sf"/>
</dbReference>
<comment type="caution">
    <text evidence="2">The sequence shown here is derived from an EMBL/GenBank/DDBJ whole genome shotgun (WGS) entry which is preliminary data.</text>
</comment>
<proteinExistence type="predicted"/>
<evidence type="ECO:0000259" key="1">
    <source>
        <dbReference type="Pfam" id="PF13649"/>
    </source>
</evidence>
<dbReference type="Proteomes" id="UP000248783">
    <property type="component" value="Unassembled WGS sequence"/>
</dbReference>
<feature type="domain" description="Methyltransferase" evidence="1">
    <location>
        <begin position="58"/>
        <end position="159"/>
    </location>
</feature>
<dbReference type="SUPFAM" id="SSF53335">
    <property type="entry name" value="S-adenosyl-L-methionine-dependent methyltransferases"/>
    <property type="match status" value="1"/>
</dbReference>
<dbReference type="GO" id="GO:0032259">
    <property type="term" value="P:methylation"/>
    <property type="evidence" value="ECO:0007669"/>
    <property type="project" value="UniProtKB-KW"/>
</dbReference>
<evidence type="ECO:0000313" key="3">
    <source>
        <dbReference type="Proteomes" id="UP000248783"/>
    </source>
</evidence>
<evidence type="ECO:0000313" key="2">
    <source>
        <dbReference type="EMBL" id="PZR53135.1"/>
    </source>
</evidence>
<organism evidence="2 3">
    <name type="scientific">Xylanimonas oleitrophica</name>
    <dbReference type="NCBI Taxonomy" id="2607479"/>
    <lineage>
        <taxon>Bacteria</taxon>
        <taxon>Bacillati</taxon>
        <taxon>Actinomycetota</taxon>
        <taxon>Actinomycetes</taxon>
        <taxon>Micrococcales</taxon>
        <taxon>Promicromonosporaceae</taxon>
        <taxon>Xylanimonas</taxon>
    </lineage>
</organism>
<dbReference type="GO" id="GO:0008168">
    <property type="term" value="F:methyltransferase activity"/>
    <property type="evidence" value="ECO:0007669"/>
    <property type="project" value="UniProtKB-KW"/>
</dbReference>